<feature type="transmembrane region" description="Helical" evidence="11">
    <location>
        <begin position="1016"/>
        <end position="1033"/>
    </location>
</feature>
<dbReference type="InterPro" id="IPR027417">
    <property type="entry name" value="P-loop_NTPase"/>
</dbReference>
<keyword evidence="9 11" id="KW-0472">Membrane</keyword>
<dbReference type="InterPro" id="IPR003593">
    <property type="entry name" value="AAA+_ATPase"/>
</dbReference>
<keyword evidence="3" id="KW-0813">Transport</keyword>
<dbReference type="OrthoDB" id="6500128at2759"/>
<dbReference type="CDD" id="cd03244">
    <property type="entry name" value="ABCC_MRP_domain2"/>
    <property type="match status" value="1"/>
</dbReference>
<keyword evidence="6" id="KW-0067">ATP-binding</keyword>
<dbReference type="GO" id="GO:0005524">
    <property type="term" value="F:ATP binding"/>
    <property type="evidence" value="ECO:0007669"/>
    <property type="project" value="UniProtKB-KW"/>
</dbReference>
<feature type="domain" description="ABC transporter" evidence="12">
    <location>
        <begin position="1193"/>
        <end position="1434"/>
    </location>
</feature>
<keyword evidence="4 11" id="KW-0812">Transmembrane</keyword>
<feature type="domain" description="ABC transporter" evidence="12">
    <location>
        <begin position="547"/>
        <end position="792"/>
    </location>
</feature>
<dbReference type="Pfam" id="PF00664">
    <property type="entry name" value="ABC_membrane"/>
    <property type="match status" value="2"/>
</dbReference>
<keyword evidence="7 11" id="KW-1133">Transmembrane helix</keyword>
<feature type="transmembrane region" description="Helical" evidence="11">
    <location>
        <begin position="989"/>
        <end position="1010"/>
    </location>
</feature>
<organism evidence="14 15">
    <name type="scientific">Tremella mesenterica</name>
    <name type="common">Jelly fungus</name>
    <dbReference type="NCBI Taxonomy" id="5217"/>
    <lineage>
        <taxon>Eukaryota</taxon>
        <taxon>Fungi</taxon>
        <taxon>Dikarya</taxon>
        <taxon>Basidiomycota</taxon>
        <taxon>Agaricomycotina</taxon>
        <taxon>Tremellomycetes</taxon>
        <taxon>Tremellales</taxon>
        <taxon>Tremellaceae</taxon>
        <taxon>Tremella</taxon>
    </lineage>
</organism>
<dbReference type="PANTHER" id="PTHR24223:SF456">
    <property type="entry name" value="MULTIDRUG RESISTANCE-ASSOCIATED PROTEIN LETHAL(2)03659"/>
    <property type="match status" value="1"/>
</dbReference>
<reference evidence="14 15" key="1">
    <citation type="submission" date="2016-06" db="EMBL/GenBank/DDBJ databases">
        <title>Evolution of pathogenesis and genome organization in the Tremellales.</title>
        <authorList>
            <person name="Cuomo C."/>
            <person name="Litvintseva A."/>
            <person name="Heitman J."/>
            <person name="Chen Y."/>
            <person name="Sun S."/>
            <person name="Springer D."/>
            <person name="Dromer F."/>
            <person name="Young S."/>
            <person name="Zeng Q."/>
            <person name="Chapman S."/>
            <person name="Gujja S."/>
            <person name="Saif S."/>
            <person name="Birren B."/>
        </authorList>
    </citation>
    <scope>NUCLEOTIDE SEQUENCE [LARGE SCALE GENOMIC DNA]</scope>
    <source>
        <strain evidence="14 15">ATCC 28783</strain>
    </source>
</reference>
<dbReference type="CDD" id="cd03250">
    <property type="entry name" value="ABCC_MRP_domain1"/>
    <property type="match status" value="1"/>
</dbReference>
<dbReference type="FunFam" id="1.20.1560.10:FF:000010">
    <property type="entry name" value="Multidrug resistance-associated ABC transporter"/>
    <property type="match status" value="1"/>
</dbReference>
<dbReference type="FunFam" id="1.20.1560.10:FF:000061">
    <property type="entry name" value="ATP-binding cassette transporter YOR1"/>
    <property type="match status" value="1"/>
</dbReference>
<evidence type="ECO:0000256" key="5">
    <source>
        <dbReference type="ARBA" id="ARBA00022741"/>
    </source>
</evidence>
<dbReference type="PROSITE" id="PS50893">
    <property type="entry name" value="ABC_TRANSPORTER_2"/>
    <property type="match status" value="2"/>
</dbReference>
<dbReference type="EMBL" id="SDIL01000126">
    <property type="protein sequence ID" value="RXK35682.1"/>
    <property type="molecule type" value="Genomic_DNA"/>
</dbReference>
<keyword evidence="10" id="KW-0325">Glycoprotein</keyword>
<dbReference type="Gene3D" id="1.20.1560.10">
    <property type="entry name" value="ABC transporter type 1, transmembrane domain"/>
    <property type="match status" value="2"/>
</dbReference>
<dbReference type="FunFam" id="3.40.50.300:FF:000630">
    <property type="entry name" value="ATP-binding cassette (ABC) transporter, putative"/>
    <property type="match status" value="1"/>
</dbReference>
<evidence type="ECO:0000256" key="6">
    <source>
        <dbReference type="ARBA" id="ARBA00022840"/>
    </source>
</evidence>
<evidence type="ECO:0000256" key="11">
    <source>
        <dbReference type="SAM" id="Phobius"/>
    </source>
</evidence>
<evidence type="ECO:0000259" key="13">
    <source>
        <dbReference type="PROSITE" id="PS50929"/>
    </source>
</evidence>
<gene>
    <name evidence="14" type="ORF">M231_07055</name>
</gene>
<dbReference type="InterPro" id="IPR017871">
    <property type="entry name" value="ABC_transporter-like_CS"/>
</dbReference>
<keyword evidence="5" id="KW-0547">Nucleotide-binding</keyword>
<dbReference type="CDD" id="cd18597">
    <property type="entry name" value="ABC_6TM_YOR1_D1_like"/>
    <property type="match status" value="1"/>
</dbReference>
<accession>A0A4Q1BA88</accession>
<evidence type="ECO:0000259" key="12">
    <source>
        <dbReference type="PROSITE" id="PS50893"/>
    </source>
</evidence>
<feature type="transmembrane region" description="Helical" evidence="11">
    <location>
        <begin position="912"/>
        <end position="937"/>
    </location>
</feature>
<dbReference type="InterPro" id="IPR003439">
    <property type="entry name" value="ABC_transporter-like_ATP-bd"/>
</dbReference>
<feature type="domain" description="ABC transmembrane type-1" evidence="13">
    <location>
        <begin position="227"/>
        <end position="516"/>
    </location>
</feature>
<evidence type="ECO:0000256" key="7">
    <source>
        <dbReference type="ARBA" id="ARBA00022989"/>
    </source>
</evidence>
<proteinExistence type="inferred from homology"/>
<dbReference type="Proteomes" id="UP000289152">
    <property type="component" value="Unassembled WGS sequence"/>
</dbReference>
<dbReference type="PROSITE" id="PS00211">
    <property type="entry name" value="ABC_TRANSPORTER_1"/>
    <property type="match status" value="2"/>
</dbReference>
<feature type="domain" description="ABC transmembrane type-1" evidence="13">
    <location>
        <begin position="890"/>
        <end position="1153"/>
    </location>
</feature>
<dbReference type="InterPro" id="IPR011527">
    <property type="entry name" value="ABC1_TM_dom"/>
</dbReference>
<dbReference type="SUPFAM" id="SSF52540">
    <property type="entry name" value="P-loop containing nucleoside triphosphate hydrolases"/>
    <property type="match status" value="2"/>
</dbReference>
<dbReference type="PROSITE" id="PS50929">
    <property type="entry name" value="ABC_TM1F"/>
    <property type="match status" value="2"/>
</dbReference>
<evidence type="ECO:0000256" key="10">
    <source>
        <dbReference type="ARBA" id="ARBA00023180"/>
    </source>
</evidence>
<dbReference type="STRING" id="5217.A0A4Q1BA88"/>
<dbReference type="GO" id="GO:0016887">
    <property type="term" value="F:ATP hydrolysis activity"/>
    <property type="evidence" value="ECO:0007669"/>
    <property type="project" value="InterPro"/>
</dbReference>
<evidence type="ECO:0000313" key="14">
    <source>
        <dbReference type="EMBL" id="RXK35682.1"/>
    </source>
</evidence>
<sequence>MTVDSPVTGSVSVSVVSQDAIDDTKDSFSGDKEKDLDDANLHSMKLRDLSGSEVQQFPGLKREKWWQLWRPRHAPPPPKASLDDAEVIPLAYVSIFSKLTFTWVTPIMEKGYQRPLQATDLWKMDPSREAGYLSQKFIDSLRKRQETASTWNANLATIRAPWRKRMVWSFMALLPYSSLDSQDPKRKQQPRLYAEKRKALEEEWRTVSGRRSGSVTWALNDVMVGFWAGGLFKVVADTAQLMAPLITKALIRFSQEVYAARANGTHQPNVGRGIGMAFGLWALVITQSVCQHQFFFRSMAIGALSRATLMSAVFTQSLSLSVEARVHHPQGHIMSLLNSDISRIDYCAQWFHAIWTAPIQLLVCLILLLVQIGPSALVGFSLFILIAPLQTWFMKMSFNLRKKSMLWTDGRAKLLRELLSSMQIIKVFTYEIPFLKKLWFIRRRELVGIRKILIIRAANQAMAFSIPTLAAVLSFVTYASTHSSFDPALIFTSLALFNLLRQPLMFLPRALSTFTDAQNAMERLTVLFEAELGTEDIEIDPTLDVAIRVDDATFAWAAPPPVEEDKKSTKATAGPVAPESSEPFCLPHLSFEIPRGQLVGIVGPVGSGKSSILQALICDMRRLKGSVCFGGKLAYCQQNAWIQNASLRDNVLFGQAWDEHRYWKAITDASLVADLEILPDGDLTEIGEKGINLSGGQKQRVNIARALYHDADIVLFDDPLSAVDAHVGKALFENAILGLKQQGRTVILVTHALHFLSMVDVVFAIQQGNIVERGTYNELMSSEGPFARLIASLGLSSKEEEQENEETIEEEAVVLDGQKPEVAAIPAKLTRKHMGKAAGTGKLEGRLMGSEVRKTGSIGGKVYGKYFQAGGAIWTGPLIIMSGVIMWVPSPLWLTWWQDDHFNLSLGVYEGVYAALGLGQALFTFGLGGSLGLLAYLASNHLHHKALEHVFLSPMSLFDTQPLGRILGVFGKDIDTIDNQLAESLRLQAITLISLTGSAIIITVYFHYFILFFSSFLWIVPLTFNSVMFYQASSRELKRLDSLLRGLLYAHFSESLSGLATIRAYGEKARFIKDNTYYMDLEDRAYLLTTTNQRWLAVRLDLLGGCMVFAVGIMAAKGGAGLLPSQIALCLTYMTSLVQIFGQVVRQSAEVENHMNAVERVLFYSEPTSLPQEPPHLIPATQPADSWPEHGAIDFEDVVMSYRPGLPAVLKGISMSIREGEKVGIIGRTGAGKTSITVTLYRLVELTSGRIIIDGVDISKLGLNTLRSRIAIIPQDPVLFSGTLRSNLDPFDQHPDATLYDALRRACLIEDDAESMTEKTPGRTSQGRFTLDMPVEDEGMNLSVGERSLVSLARALVKNVSEMTQEENLETDYKIQQTIHREFKGKTLLCIAHRLRTIISWDRILVMNAGQVEDFDTPLTLFDAGGMFRSMCERSGITREEIEKARAANA</sequence>
<dbReference type="Pfam" id="PF00005">
    <property type="entry name" value="ABC_tran"/>
    <property type="match status" value="2"/>
</dbReference>
<name>A0A4Q1BA88_TREME</name>
<comment type="similarity">
    <text evidence="2">Belongs to the ABC transporter superfamily. ABCC family. Conjugate transporter (TC 3.A.1.208) subfamily.</text>
</comment>
<feature type="transmembrane region" description="Helical" evidence="11">
    <location>
        <begin position="350"/>
        <end position="370"/>
    </location>
</feature>
<dbReference type="GO" id="GO:0016020">
    <property type="term" value="C:membrane"/>
    <property type="evidence" value="ECO:0007669"/>
    <property type="project" value="UniProtKB-SubCell"/>
</dbReference>
<feature type="transmembrane region" description="Helical" evidence="11">
    <location>
        <begin position="377"/>
        <end position="394"/>
    </location>
</feature>
<comment type="caution">
    <text evidence="14">The sequence shown here is derived from an EMBL/GenBank/DDBJ whole genome shotgun (WGS) entry which is preliminary data.</text>
</comment>
<dbReference type="SMART" id="SM00382">
    <property type="entry name" value="AAA"/>
    <property type="match status" value="2"/>
</dbReference>
<dbReference type="InterPro" id="IPR050173">
    <property type="entry name" value="ABC_transporter_C-like"/>
</dbReference>
<comment type="subcellular location">
    <subcellularLocation>
        <location evidence="1">Membrane</location>
        <topology evidence="1">Multi-pass membrane protein</topology>
    </subcellularLocation>
</comment>
<feature type="transmembrane region" description="Helical" evidence="11">
    <location>
        <begin position="1096"/>
        <end position="1116"/>
    </location>
</feature>
<evidence type="ECO:0000256" key="2">
    <source>
        <dbReference type="ARBA" id="ARBA00009726"/>
    </source>
</evidence>
<evidence type="ECO:0000256" key="1">
    <source>
        <dbReference type="ARBA" id="ARBA00004141"/>
    </source>
</evidence>
<dbReference type="VEuPathDB" id="FungiDB:TREMEDRAFT_44369"/>
<evidence type="ECO:0000256" key="8">
    <source>
        <dbReference type="ARBA" id="ARBA00023026"/>
    </source>
</evidence>
<dbReference type="InterPro" id="IPR036640">
    <property type="entry name" value="ABC1_TM_sf"/>
</dbReference>
<feature type="transmembrane region" description="Helical" evidence="11">
    <location>
        <begin position="453"/>
        <end position="478"/>
    </location>
</feature>
<evidence type="ECO:0000256" key="4">
    <source>
        <dbReference type="ARBA" id="ARBA00022692"/>
    </source>
</evidence>
<dbReference type="FunFam" id="3.40.50.300:FF:000997">
    <property type="entry name" value="Multidrug resistance-associated protein 1"/>
    <property type="match status" value="1"/>
</dbReference>
<dbReference type="CDD" id="cd18606">
    <property type="entry name" value="ABC_6TM_YOR1_D2_like"/>
    <property type="match status" value="1"/>
</dbReference>
<evidence type="ECO:0000256" key="3">
    <source>
        <dbReference type="ARBA" id="ARBA00022448"/>
    </source>
</evidence>
<evidence type="ECO:0008006" key="16">
    <source>
        <dbReference type="Google" id="ProtNLM"/>
    </source>
</evidence>
<dbReference type="GO" id="GO:0140359">
    <property type="term" value="F:ABC-type transporter activity"/>
    <property type="evidence" value="ECO:0007669"/>
    <property type="project" value="InterPro"/>
</dbReference>
<dbReference type="PANTHER" id="PTHR24223">
    <property type="entry name" value="ATP-BINDING CASSETTE SUB-FAMILY C"/>
    <property type="match status" value="1"/>
</dbReference>
<dbReference type="InParanoid" id="A0A4Q1BA88"/>
<dbReference type="Gene3D" id="3.40.50.300">
    <property type="entry name" value="P-loop containing nucleotide triphosphate hydrolases"/>
    <property type="match status" value="2"/>
</dbReference>
<evidence type="ECO:0000256" key="9">
    <source>
        <dbReference type="ARBA" id="ARBA00023136"/>
    </source>
</evidence>
<feature type="transmembrane region" description="Helical" evidence="11">
    <location>
        <begin position="871"/>
        <end position="892"/>
    </location>
</feature>
<keyword evidence="15" id="KW-1185">Reference proteome</keyword>
<protein>
    <recommendedName>
        <fullName evidence="16">ATP-binding cassette transporter YOR1</fullName>
    </recommendedName>
</protein>
<evidence type="ECO:0000313" key="15">
    <source>
        <dbReference type="Proteomes" id="UP000289152"/>
    </source>
</evidence>
<keyword evidence="8" id="KW-0843">Virulence</keyword>
<dbReference type="SUPFAM" id="SSF90123">
    <property type="entry name" value="ABC transporter transmembrane region"/>
    <property type="match status" value="2"/>
</dbReference>
<feature type="transmembrane region" description="Helical" evidence="11">
    <location>
        <begin position="484"/>
        <end position="500"/>
    </location>
</feature>